<gene>
    <name evidence="1" type="ORF">HJG54_31740</name>
</gene>
<dbReference type="RefSeq" id="WP_316435743.1">
    <property type="nucleotide sequence ID" value="NZ_CP053587.1"/>
</dbReference>
<accession>A0AA97ASQ4</accession>
<dbReference type="AlphaFoldDB" id="A0AA97ASQ4"/>
<sequence length="311" mass="35388">MRAKSFNCVYASELLISDSGLLTTLALFYDKVSLPHPYDLDANAKPLIRWPFDKLDDLEIEQRHYRSWINANKELFNAGVLEVLPPPLEAQRDEPVDLAQRLLEELGSSLPYFTSSQVFSGKLALAMHALFSQTTDPEFITSRPGNTSTQHLQTVLATSLLEYQLPQLEKLHPEQILELREEVAPYKQGFIDYLSKMTDNVEQRLQSTANDANEAARRTVERVIIPEFNEFLAQELPHRVGWWAGLIQKTASTLSSVIKVVVTPWDMANYFDVAGNPFGLVEHFTDPMVERASNKHRAIQFINTIERLTDT</sequence>
<evidence type="ECO:0000313" key="1">
    <source>
        <dbReference type="EMBL" id="WNZ27453.1"/>
    </source>
</evidence>
<protein>
    <submittedName>
        <fullName evidence="1">Uncharacterized protein</fullName>
    </submittedName>
</protein>
<organism evidence="1">
    <name type="scientific">Leptolyngbya sp. NK1-12</name>
    <dbReference type="NCBI Taxonomy" id="2547451"/>
    <lineage>
        <taxon>Bacteria</taxon>
        <taxon>Bacillati</taxon>
        <taxon>Cyanobacteriota</taxon>
        <taxon>Cyanophyceae</taxon>
        <taxon>Leptolyngbyales</taxon>
        <taxon>Leptolyngbyaceae</taxon>
        <taxon>Leptolyngbya group</taxon>
        <taxon>Leptolyngbya</taxon>
    </lineage>
</organism>
<reference evidence="1" key="1">
    <citation type="submission" date="2020-05" db="EMBL/GenBank/DDBJ databases">
        <authorList>
            <person name="Zhu T."/>
            <person name="Keshari N."/>
            <person name="Lu X."/>
        </authorList>
    </citation>
    <scope>NUCLEOTIDE SEQUENCE</scope>
    <source>
        <strain evidence="1">NK1-12</strain>
    </source>
</reference>
<name>A0AA97ASQ4_9CYAN</name>
<proteinExistence type="predicted"/>
<dbReference type="EMBL" id="CP053587">
    <property type="protein sequence ID" value="WNZ27453.1"/>
    <property type="molecule type" value="Genomic_DNA"/>
</dbReference>